<organism evidence="2">
    <name type="scientific">Woronichinia naegeliana WA131</name>
    <dbReference type="NCBI Taxonomy" id="2824559"/>
    <lineage>
        <taxon>Bacteria</taxon>
        <taxon>Bacillati</taxon>
        <taxon>Cyanobacteriota</taxon>
        <taxon>Cyanophyceae</taxon>
        <taxon>Synechococcales</taxon>
        <taxon>Coelosphaeriaceae</taxon>
        <taxon>Woronichinia</taxon>
    </lineage>
</organism>
<dbReference type="SUPFAM" id="SSF82171">
    <property type="entry name" value="DPP6 N-terminal domain-like"/>
    <property type="match status" value="1"/>
</dbReference>
<dbReference type="EMBL" id="CP073041">
    <property type="protein sequence ID" value="UXE59062.1"/>
    <property type="molecule type" value="Genomic_DNA"/>
</dbReference>
<dbReference type="InterPro" id="IPR011042">
    <property type="entry name" value="6-blade_b-propeller_TolB-like"/>
</dbReference>
<gene>
    <name evidence="2" type="ORF">KA717_24315</name>
</gene>
<evidence type="ECO:0000313" key="2">
    <source>
        <dbReference type="EMBL" id="UXE59062.1"/>
    </source>
</evidence>
<proteinExistence type="inferred from homology"/>
<name>A0A977KSP0_9CYAN</name>
<dbReference type="AlphaFoldDB" id="A0A977KSP0"/>
<dbReference type="PANTHER" id="PTHR36842:SF2">
    <property type="entry name" value="SLR0505 PROTEIN"/>
    <property type="match status" value="1"/>
</dbReference>
<dbReference type="Pfam" id="PF07676">
    <property type="entry name" value="PD40"/>
    <property type="match status" value="3"/>
</dbReference>
<accession>A0A977KSP0</accession>
<sequence length="158" mass="17799">MKHWWRLILILGLPGCSQAIFIQPQLPSGGINSFAPDESPTYSADGRYLAFASDRNGRREIFLYNLEQRRLIPLPNLNQPNSTQSEPSLSADGRWLAYVSTARGKTDIMLYDRDLQRSELLTANVRGSVRHPTISGDGKQVAFQSNQLGQWDIVLVNR</sequence>
<dbReference type="InterPro" id="IPR011659">
    <property type="entry name" value="WD40"/>
</dbReference>
<protein>
    <submittedName>
        <fullName evidence="2">Biopolymer transporter</fullName>
    </submittedName>
</protein>
<comment type="similarity">
    <text evidence="1">Belongs to the TolB family.</text>
</comment>
<dbReference type="Proteomes" id="UP001065613">
    <property type="component" value="Chromosome"/>
</dbReference>
<dbReference type="KEGG" id="wna:KA717_24315"/>
<evidence type="ECO:0000256" key="1">
    <source>
        <dbReference type="ARBA" id="ARBA00009820"/>
    </source>
</evidence>
<reference evidence="2" key="1">
    <citation type="submission" date="2021-04" db="EMBL/GenBank/DDBJ databases">
        <title>Genome sequence of Woronichinia naegeliana from Washington state freshwater lake bloom.</title>
        <authorList>
            <person name="Dreher T.W."/>
        </authorList>
    </citation>
    <scope>NUCLEOTIDE SEQUENCE</scope>
    <source>
        <strain evidence="2">WA131</strain>
    </source>
</reference>
<dbReference type="PANTHER" id="PTHR36842">
    <property type="entry name" value="PROTEIN TOLB HOMOLOG"/>
    <property type="match status" value="1"/>
</dbReference>
<dbReference type="Gene3D" id="2.120.10.30">
    <property type="entry name" value="TolB, C-terminal domain"/>
    <property type="match status" value="1"/>
</dbReference>